<keyword evidence="3 8" id="KW-0808">Transferase</keyword>
<dbReference type="CDD" id="cd03784">
    <property type="entry name" value="GT1_Gtf-like"/>
    <property type="match status" value="1"/>
</dbReference>
<dbReference type="NCBIfam" id="TIGR04516">
    <property type="entry name" value="glycosyl_450act"/>
    <property type="match status" value="1"/>
</dbReference>
<evidence type="ECO:0000256" key="5">
    <source>
        <dbReference type="SAM" id="MobiDB-lite"/>
    </source>
</evidence>
<proteinExistence type="inferred from homology"/>
<dbReference type="SUPFAM" id="SSF53756">
    <property type="entry name" value="UDP-Glycosyltransferase/glycogen phosphorylase"/>
    <property type="match status" value="1"/>
</dbReference>
<dbReference type="GO" id="GO:0008194">
    <property type="term" value="F:UDP-glycosyltransferase activity"/>
    <property type="evidence" value="ECO:0007669"/>
    <property type="project" value="InterPro"/>
</dbReference>
<dbReference type="AlphaFoldDB" id="A0A7X6MIU9"/>
<dbReference type="InterPro" id="IPR002213">
    <property type="entry name" value="UDP_glucos_trans"/>
</dbReference>
<sequence>MRILFSAYSEKTHFFSMVPLAWALRAAGHEVRVASHPELAPTITEAGLTAVPVGRDHGMWRVLSTVHGTKHWSQVPPFDVADQPADAVSFEYLKDGYDGVVPWWFRLTNDSLSADLIEFARQWRPDLVVWEPTTFAGAVAAEAVGALHARLTWGVDLHGRVREMFVHARDQQRRGPEDDPLRRWLARLAGSAGVPYSERLTVGHFTIDQLPPSFRLPTSLRYVDMRYVPYNGPSVVEEWLRRPPSRPRVGVCLGLTARERGGDEPLPLARIVEALAAADVEVVVAPAPTGVRLPANVRTAEFVPLQALAPTCSALVHHGGFGTACTTSVHGVPQLAIADQLDAPLISRGIERYGAGLHLDPRDADPASVSGALARLLGEPGFRRGAERLREDMTALPSPASVAEQLVESVSEHRARQSTPAR</sequence>
<evidence type="ECO:0000259" key="7">
    <source>
        <dbReference type="Pfam" id="PF21036"/>
    </source>
</evidence>
<evidence type="ECO:0000256" key="3">
    <source>
        <dbReference type="ARBA" id="ARBA00022679"/>
    </source>
</evidence>
<protein>
    <submittedName>
        <fullName evidence="8">Activator-dependent family glycosyltransferase</fullName>
    </submittedName>
</protein>
<dbReference type="GO" id="GO:0016758">
    <property type="term" value="F:hexosyltransferase activity"/>
    <property type="evidence" value="ECO:0007669"/>
    <property type="project" value="UniProtKB-ARBA"/>
</dbReference>
<gene>
    <name evidence="8" type="ORF">HGB44_27345</name>
</gene>
<dbReference type="InterPro" id="IPR030953">
    <property type="entry name" value="Glycosyl_450act"/>
</dbReference>
<evidence type="ECO:0000313" key="8">
    <source>
        <dbReference type="EMBL" id="NKZ01360.1"/>
    </source>
</evidence>
<name>A0A7X6MIU9_9ACTN</name>
<evidence type="ECO:0000259" key="6">
    <source>
        <dbReference type="Pfam" id="PF06722"/>
    </source>
</evidence>
<dbReference type="InterPro" id="IPR048284">
    <property type="entry name" value="EryCIII-like_N"/>
</dbReference>
<dbReference type="Gene3D" id="3.40.50.2000">
    <property type="entry name" value="Glycogen Phosphorylase B"/>
    <property type="match status" value="2"/>
</dbReference>
<dbReference type="Proteomes" id="UP000553209">
    <property type="component" value="Unassembled WGS sequence"/>
</dbReference>
<dbReference type="InterPro" id="IPR050426">
    <property type="entry name" value="Glycosyltransferase_28"/>
</dbReference>
<evidence type="ECO:0000256" key="4">
    <source>
        <dbReference type="ARBA" id="ARBA00023194"/>
    </source>
</evidence>
<dbReference type="EMBL" id="JAAXPG010000035">
    <property type="protein sequence ID" value="NKZ01360.1"/>
    <property type="molecule type" value="Genomic_DNA"/>
</dbReference>
<dbReference type="Pfam" id="PF06722">
    <property type="entry name" value="EryCIII-like_C"/>
    <property type="match status" value="1"/>
</dbReference>
<evidence type="ECO:0000313" key="9">
    <source>
        <dbReference type="Proteomes" id="UP000553209"/>
    </source>
</evidence>
<organism evidence="8 9">
    <name type="scientific">Nocardiopsis alborubida</name>
    <dbReference type="NCBI Taxonomy" id="146802"/>
    <lineage>
        <taxon>Bacteria</taxon>
        <taxon>Bacillati</taxon>
        <taxon>Actinomycetota</taxon>
        <taxon>Actinomycetes</taxon>
        <taxon>Streptosporangiales</taxon>
        <taxon>Nocardiopsidaceae</taxon>
        <taxon>Nocardiopsis</taxon>
    </lineage>
</organism>
<evidence type="ECO:0000256" key="1">
    <source>
        <dbReference type="ARBA" id="ARBA00006962"/>
    </source>
</evidence>
<dbReference type="PANTHER" id="PTHR48050:SF13">
    <property type="entry name" value="STEROL 3-BETA-GLUCOSYLTRANSFERASE UGT80A2"/>
    <property type="match status" value="1"/>
</dbReference>
<accession>A0A7X6MIU9</accession>
<feature type="region of interest" description="Disordered" evidence="5">
    <location>
        <begin position="390"/>
        <end position="422"/>
    </location>
</feature>
<keyword evidence="9" id="KW-1185">Reference proteome</keyword>
<keyword evidence="4" id="KW-0045">Antibiotic biosynthesis</keyword>
<feature type="domain" description="Erythromycin biosynthesis protein CIII-like C-terminal" evidence="6">
    <location>
        <begin position="270"/>
        <end position="408"/>
    </location>
</feature>
<comment type="similarity">
    <text evidence="1">Belongs to the glycosyltransferase 28 family.</text>
</comment>
<dbReference type="InterPro" id="IPR010610">
    <property type="entry name" value="EryCIII-like_C"/>
</dbReference>
<dbReference type="GO" id="GO:0017000">
    <property type="term" value="P:antibiotic biosynthetic process"/>
    <property type="evidence" value="ECO:0007669"/>
    <property type="project" value="UniProtKB-KW"/>
</dbReference>
<keyword evidence="2" id="KW-0328">Glycosyltransferase</keyword>
<comment type="caution">
    <text evidence="8">The sequence shown here is derived from an EMBL/GenBank/DDBJ whole genome shotgun (WGS) entry which is preliminary data.</text>
</comment>
<feature type="domain" description="Erythromycin biosynthesis protein CIII-like N-terminal" evidence="7">
    <location>
        <begin position="22"/>
        <end position="254"/>
    </location>
</feature>
<dbReference type="PANTHER" id="PTHR48050">
    <property type="entry name" value="STEROL 3-BETA-GLUCOSYLTRANSFERASE"/>
    <property type="match status" value="1"/>
</dbReference>
<dbReference type="Pfam" id="PF21036">
    <property type="entry name" value="EryCIII-like_N"/>
    <property type="match status" value="1"/>
</dbReference>
<evidence type="ECO:0000256" key="2">
    <source>
        <dbReference type="ARBA" id="ARBA00022676"/>
    </source>
</evidence>
<reference evidence="8 9" key="1">
    <citation type="submission" date="2020-04" db="EMBL/GenBank/DDBJ databases">
        <title>MicrobeNet Type strains.</title>
        <authorList>
            <person name="Nicholson A.C."/>
        </authorList>
    </citation>
    <scope>NUCLEOTIDE SEQUENCE [LARGE SCALE GENOMIC DNA]</scope>
    <source>
        <strain evidence="8 9">ATCC 23612</strain>
    </source>
</reference>